<keyword evidence="1" id="KW-0472">Membrane</keyword>
<reference evidence="2" key="1">
    <citation type="submission" date="2018-07" db="EMBL/GenBank/DDBJ databases">
        <authorList>
            <person name="Quirk P.G."/>
            <person name="Krulwich T.A."/>
        </authorList>
    </citation>
    <scope>NUCLEOTIDE SEQUENCE</scope>
    <source>
        <strain evidence="2">Anand</strain>
    </source>
</reference>
<organism evidence="2">
    <name type="scientific">Theileria annulata</name>
    <dbReference type="NCBI Taxonomy" id="5874"/>
    <lineage>
        <taxon>Eukaryota</taxon>
        <taxon>Sar</taxon>
        <taxon>Alveolata</taxon>
        <taxon>Apicomplexa</taxon>
        <taxon>Aconoidasida</taxon>
        <taxon>Piroplasmida</taxon>
        <taxon>Theileriidae</taxon>
        <taxon>Theileria</taxon>
    </lineage>
</organism>
<sequence>MASSGLFYRLKKVMARNKQNSKKMLTMFIVGLTVLQPYRTACSGSRFAIRRFGVPVNLSSIYVSKFHTSMQTFNMIAIIFVNLYMWAFGSTHYELNVILSVFTNFIVFLLNICHLFSYMIKRRGGMLTLYYWISILCSIAYGANRTFSVCIGVEFLAFFVCGLQFAGIQMVLFQSIFLAITKPIANFDVDYWLIPTEILVSTTISAISLFLWTTSFAKTQMCKIFTFFKWYKTDPAPKNVISESYDTKLNCTTGNLELKTENLKTSENTSCELRQNSDFNSNSFEETDQTEPNLINVTINESPNLLMNSKEFIDNKKLSKISTIFRSIIRAKSPILMSGFGTSLCFSFYPAVAPYKLTTLEIAHIIDLSVLVSAGISATIISLLCLLGFGPNKKWKGNDYFWNYFHFLLIPYFLIIVCFLISMHYPNSRFSKAVRNPVILALLTDGFAGVGLQEDKKNGTVSTFNTMFSFILLFASIFWGSGYIKIYNVYEQDRKNWPTKDMSGFHWFKSIFFWFYKSFEGGSSNFKHMLTTDLMRDINSVIEPQASKSLWS</sequence>
<feature type="transmembrane region" description="Helical" evidence="1">
    <location>
        <begin position="365"/>
        <end position="389"/>
    </location>
</feature>
<keyword evidence="1" id="KW-1133">Transmembrane helix</keyword>
<feature type="transmembrane region" description="Helical" evidence="1">
    <location>
        <begin position="192"/>
        <end position="213"/>
    </location>
</feature>
<dbReference type="VEuPathDB" id="PiroplasmaDB:TA14950"/>
<proteinExistence type="predicted"/>
<keyword evidence="1" id="KW-0812">Transmembrane</keyword>
<dbReference type="EMBL" id="UIVT01000002">
    <property type="protein sequence ID" value="SVP90699.1"/>
    <property type="molecule type" value="Genomic_DNA"/>
</dbReference>
<dbReference type="AlphaFoldDB" id="A0A3B0MZL7"/>
<feature type="transmembrane region" description="Helical" evidence="1">
    <location>
        <begin position="95"/>
        <end position="120"/>
    </location>
</feature>
<feature type="transmembrane region" description="Helical" evidence="1">
    <location>
        <begin position="68"/>
        <end position="88"/>
    </location>
</feature>
<feature type="transmembrane region" description="Helical" evidence="1">
    <location>
        <begin position="464"/>
        <end position="484"/>
    </location>
</feature>
<feature type="transmembrane region" description="Helical" evidence="1">
    <location>
        <begin position="155"/>
        <end position="180"/>
    </location>
</feature>
<feature type="transmembrane region" description="Helical" evidence="1">
    <location>
        <begin position="401"/>
        <end position="422"/>
    </location>
</feature>
<name>A0A3B0MZL7_THEAN</name>
<gene>
    <name evidence="2" type="ORF">TAT_000141000</name>
    <name evidence="3" type="ORF">TAV_000141000</name>
</gene>
<feature type="transmembrane region" description="Helical" evidence="1">
    <location>
        <begin position="126"/>
        <end position="143"/>
    </location>
</feature>
<evidence type="ECO:0000313" key="2">
    <source>
        <dbReference type="EMBL" id="SVP90699.1"/>
    </source>
</evidence>
<evidence type="ECO:0000256" key="1">
    <source>
        <dbReference type="SAM" id="Phobius"/>
    </source>
</evidence>
<accession>A0A3B0MZL7</accession>
<feature type="transmembrane region" description="Helical" evidence="1">
    <location>
        <begin position="335"/>
        <end position="353"/>
    </location>
</feature>
<protein>
    <submittedName>
        <fullName evidence="2">Uncharacterized protein</fullName>
    </submittedName>
</protein>
<evidence type="ECO:0000313" key="3">
    <source>
        <dbReference type="EMBL" id="SVP91221.1"/>
    </source>
</evidence>
<dbReference type="EMBL" id="UIVS01000002">
    <property type="protein sequence ID" value="SVP91221.1"/>
    <property type="molecule type" value="Genomic_DNA"/>
</dbReference>